<dbReference type="GO" id="GO:0032259">
    <property type="term" value="P:methylation"/>
    <property type="evidence" value="ECO:0007669"/>
    <property type="project" value="UniProtKB-KW"/>
</dbReference>
<dbReference type="AlphaFoldDB" id="A0A1I4F3Z1"/>
<keyword evidence="3" id="KW-1185">Reference proteome</keyword>
<dbReference type="CDD" id="cd02440">
    <property type="entry name" value="AdoMet_MTases"/>
    <property type="match status" value="1"/>
</dbReference>
<proteinExistence type="predicted"/>
<dbReference type="Pfam" id="PF13489">
    <property type="entry name" value="Methyltransf_23"/>
    <property type="match status" value="1"/>
</dbReference>
<feature type="compositionally biased region" description="Low complexity" evidence="1">
    <location>
        <begin position="212"/>
        <end position="228"/>
    </location>
</feature>
<feature type="region of interest" description="Disordered" evidence="1">
    <location>
        <begin position="203"/>
        <end position="228"/>
    </location>
</feature>
<dbReference type="SUPFAM" id="SSF53335">
    <property type="entry name" value="S-adenosyl-L-methionine-dependent methyltransferases"/>
    <property type="match status" value="1"/>
</dbReference>
<dbReference type="EMBL" id="FOSR01000015">
    <property type="protein sequence ID" value="SFL12163.1"/>
    <property type="molecule type" value="Genomic_DNA"/>
</dbReference>
<dbReference type="InterPro" id="IPR029063">
    <property type="entry name" value="SAM-dependent_MTases_sf"/>
</dbReference>
<sequence length="228" mass="24891">MSKRDHDIYASAPMRGLLAEEMAALMPMLQRCAGTRGLLVSAAPDDAPPALPLLGHWTRLRLSGERLGGDVRASPREPMPFIDDAFDLVLLRHALEMAPLPPALLGDIIRCLAPGGVLALTGVHPFGGWSPWWHWRMHGTEAHLNTPLQLGGWLRRADLLVERVQRVGRLWPSLQVDAHANVHPLGGGYVLVARKRRSMSQPIRLRQHSVPARAGTSLASGARRSSAA</sequence>
<reference evidence="3" key="1">
    <citation type="submission" date="2016-10" db="EMBL/GenBank/DDBJ databases">
        <authorList>
            <person name="Varghese N."/>
            <person name="Submissions S."/>
        </authorList>
    </citation>
    <scope>NUCLEOTIDE SEQUENCE [LARGE SCALE GENOMIC DNA]</scope>
    <source>
        <strain evidence="3">MO64</strain>
    </source>
</reference>
<dbReference type="RefSeq" id="WP_092704870.1">
    <property type="nucleotide sequence ID" value="NZ_FOSR01000015.1"/>
</dbReference>
<organism evidence="2 3">
    <name type="scientific">Rhodanobacter glycinis</name>
    <dbReference type="NCBI Taxonomy" id="582702"/>
    <lineage>
        <taxon>Bacteria</taxon>
        <taxon>Pseudomonadati</taxon>
        <taxon>Pseudomonadota</taxon>
        <taxon>Gammaproteobacteria</taxon>
        <taxon>Lysobacterales</taxon>
        <taxon>Rhodanobacteraceae</taxon>
        <taxon>Rhodanobacter</taxon>
    </lineage>
</organism>
<gene>
    <name evidence="2" type="ORF">SAMN05192579_11560</name>
</gene>
<keyword evidence="2" id="KW-0808">Transferase</keyword>
<dbReference type="GO" id="GO:0008168">
    <property type="term" value="F:methyltransferase activity"/>
    <property type="evidence" value="ECO:0007669"/>
    <property type="project" value="UniProtKB-KW"/>
</dbReference>
<protein>
    <submittedName>
        <fullName evidence="2">Methyltransferase domain-containing protein</fullName>
    </submittedName>
</protein>
<accession>A0A1I4F3Z1</accession>
<evidence type="ECO:0000256" key="1">
    <source>
        <dbReference type="SAM" id="MobiDB-lite"/>
    </source>
</evidence>
<dbReference type="Proteomes" id="UP000198725">
    <property type="component" value="Unassembled WGS sequence"/>
</dbReference>
<keyword evidence="2" id="KW-0489">Methyltransferase</keyword>
<name>A0A1I4F3Z1_9GAMM</name>
<dbReference type="Gene3D" id="3.40.50.150">
    <property type="entry name" value="Vaccinia Virus protein VP39"/>
    <property type="match status" value="1"/>
</dbReference>
<evidence type="ECO:0000313" key="2">
    <source>
        <dbReference type="EMBL" id="SFL12163.1"/>
    </source>
</evidence>
<evidence type="ECO:0000313" key="3">
    <source>
        <dbReference type="Proteomes" id="UP000198725"/>
    </source>
</evidence>